<feature type="binding site" evidence="11">
    <location>
        <position position="66"/>
    </location>
    <ligand>
        <name>substrate</name>
    </ligand>
</feature>
<feature type="binding site" evidence="11">
    <location>
        <position position="87"/>
    </location>
    <ligand>
        <name>substrate</name>
    </ligand>
</feature>
<keyword evidence="4 11" id="KW-0028">Amino-acid biosynthesis</keyword>
<dbReference type="CDD" id="cd00464">
    <property type="entry name" value="SK"/>
    <property type="match status" value="1"/>
</dbReference>
<comment type="pathway">
    <text evidence="1 11">Metabolic intermediate biosynthesis; chorismate biosynthesis; chorismate from D-erythrose 4-phosphate and phosphoenolpyruvate: step 5/7.</text>
</comment>
<dbReference type="GO" id="GO:0005524">
    <property type="term" value="F:ATP binding"/>
    <property type="evidence" value="ECO:0007669"/>
    <property type="project" value="UniProtKB-UniRule"/>
</dbReference>
<feature type="binding site" evidence="11">
    <location>
        <begin position="21"/>
        <end position="26"/>
    </location>
    <ligand>
        <name>ATP</name>
        <dbReference type="ChEBI" id="CHEBI:30616"/>
    </ligand>
</feature>
<dbReference type="InterPro" id="IPR027417">
    <property type="entry name" value="P-loop_NTPase"/>
</dbReference>
<keyword evidence="6 11" id="KW-0547">Nucleotide-binding</keyword>
<feature type="binding site" evidence="11">
    <location>
        <position position="43"/>
    </location>
    <ligand>
        <name>substrate</name>
    </ligand>
</feature>
<keyword evidence="5 11" id="KW-0808">Transferase</keyword>
<organism evidence="12 13">
    <name type="scientific">Microcella alkalica</name>
    <dbReference type="NCBI Taxonomy" id="355930"/>
    <lineage>
        <taxon>Bacteria</taxon>
        <taxon>Bacillati</taxon>
        <taxon>Actinomycetota</taxon>
        <taxon>Actinomycetes</taxon>
        <taxon>Micrococcales</taxon>
        <taxon>Microbacteriaceae</taxon>
        <taxon>Microcella</taxon>
    </lineage>
</organism>
<dbReference type="PANTHER" id="PTHR21087:SF16">
    <property type="entry name" value="SHIKIMATE KINASE 1, CHLOROPLASTIC"/>
    <property type="match status" value="1"/>
</dbReference>
<dbReference type="SUPFAM" id="SSF52540">
    <property type="entry name" value="P-loop containing nucleoside triphosphate hydrolases"/>
    <property type="match status" value="1"/>
</dbReference>
<protein>
    <recommendedName>
        <fullName evidence="3 11">Shikimate kinase</fullName>
        <shortName evidence="11">SK</shortName>
        <ecNumber evidence="3 11">2.7.1.71</ecNumber>
    </recommendedName>
</protein>
<dbReference type="EC" id="2.7.1.71" evidence="3 11"/>
<dbReference type="GO" id="GO:0008652">
    <property type="term" value="P:amino acid biosynthetic process"/>
    <property type="evidence" value="ECO:0007669"/>
    <property type="project" value="UniProtKB-KW"/>
</dbReference>
<evidence type="ECO:0000256" key="7">
    <source>
        <dbReference type="ARBA" id="ARBA00022777"/>
    </source>
</evidence>
<dbReference type="HAMAP" id="MF_00109">
    <property type="entry name" value="Shikimate_kinase"/>
    <property type="match status" value="1"/>
</dbReference>
<keyword evidence="11" id="KW-0479">Metal-binding</keyword>
<comment type="caution">
    <text evidence="12">The sequence shown here is derived from an EMBL/GenBank/DDBJ whole genome shotgun (WGS) entry which is preliminary data.</text>
</comment>
<evidence type="ECO:0000256" key="2">
    <source>
        <dbReference type="ARBA" id="ARBA00006997"/>
    </source>
</evidence>
<keyword evidence="11" id="KW-0460">Magnesium</keyword>
<sequence length="184" mass="19299">MSEIDGGASGTPAVVLIGPPAAGKSRVGRRVARILDLPVIDTDKVVAAEHGPIPEIFAFHGEPHFRALERAAVADALRHRAVVSLGGGAVLDPETQQQLAGMPVVLLTASADAVAERLEKGARPLSASVDAWVALVAQRRPVYERLAAAVWDTSARPIDRIAAEIAEWATDREAPASPTEGDRA</sequence>
<evidence type="ECO:0000256" key="10">
    <source>
        <dbReference type="ARBA" id="ARBA00048567"/>
    </source>
</evidence>
<dbReference type="GO" id="GO:0000287">
    <property type="term" value="F:magnesium ion binding"/>
    <property type="evidence" value="ECO:0007669"/>
    <property type="project" value="UniProtKB-UniRule"/>
</dbReference>
<dbReference type="Pfam" id="PF01202">
    <property type="entry name" value="SKI"/>
    <property type="match status" value="1"/>
</dbReference>
<dbReference type="Gene3D" id="3.40.50.300">
    <property type="entry name" value="P-loop containing nucleotide triphosphate hydrolases"/>
    <property type="match status" value="1"/>
</dbReference>
<proteinExistence type="inferred from homology"/>
<keyword evidence="8 11" id="KW-0067">ATP-binding</keyword>
<evidence type="ECO:0000313" key="13">
    <source>
        <dbReference type="Proteomes" id="UP000585905"/>
    </source>
</evidence>
<keyword evidence="7 11" id="KW-0418">Kinase</keyword>
<feature type="binding site" evidence="11">
    <location>
        <position position="139"/>
    </location>
    <ligand>
        <name>substrate</name>
    </ligand>
</feature>
<dbReference type="GO" id="GO:0005829">
    <property type="term" value="C:cytosol"/>
    <property type="evidence" value="ECO:0007669"/>
    <property type="project" value="TreeGrafter"/>
</dbReference>
<dbReference type="Proteomes" id="UP000585905">
    <property type="component" value="Unassembled WGS sequence"/>
</dbReference>
<dbReference type="PRINTS" id="PR01100">
    <property type="entry name" value="SHIKIMTKNASE"/>
</dbReference>
<dbReference type="EMBL" id="JACGWX010000001">
    <property type="protein sequence ID" value="MBA8847064.1"/>
    <property type="molecule type" value="Genomic_DNA"/>
</dbReference>
<evidence type="ECO:0000256" key="4">
    <source>
        <dbReference type="ARBA" id="ARBA00022605"/>
    </source>
</evidence>
<dbReference type="GO" id="GO:0009073">
    <property type="term" value="P:aromatic amino acid family biosynthetic process"/>
    <property type="evidence" value="ECO:0007669"/>
    <property type="project" value="UniProtKB-KW"/>
</dbReference>
<evidence type="ECO:0000256" key="8">
    <source>
        <dbReference type="ARBA" id="ARBA00022840"/>
    </source>
</evidence>
<comment type="subunit">
    <text evidence="11">Monomer.</text>
</comment>
<evidence type="ECO:0000256" key="9">
    <source>
        <dbReference type="ARBA" id="ARBA00023141"/>
    </source>
</evidence>
<evidence type="ECO:0000256" key="5">
    <source>
        <dbReference type="ARBA" id="ARBA00022679"/>
    </source>
</evidence>
<keyword evidence="13" id="KW-1185">Reference proteome</keyword>
<comment type="cofactor">
    <cofactor evidence="11">
        <name>Mg(2+)</name>
        <dbReference type="ChEBI" id="CHEBI:18420"/>
    </cofactor>
    <text evidence="11">Binds 1 Mg(2+) ion per subunit.</text>
</comment>
<feature type="binding site" evidence="11">
    <location>
        <position position="25"/>
    </location>
    <ligand>
        <name>Mg(2+)</name>
        <dbReference type="ChEBI" id="CHEBI:18420"/>
    </ligand>
</feature>
<dbReference type="RefSeq" id="WP_343050778.1">
    <property type="nucleotide sequence ID" value="NZ_BAAAOV010000007.1"/>
</dbReference>
<accession>A0A839EA31</accession>
<dbReference type="AlphaFoldDB" id="A0A839EA31"/>
<dbReference type="InterPro" id="IPR000623">
    <property type="entry name" value="Shikimate_kinase/TSH1"/>
</dbReference>
<dbReference type="PROSITE" id="PS01128">
    <property type="entry name" value="SHIKIMATE_KINASE"/>
    <property type="match status" value="1"/>
</dbReference>
<dbReference type="UniPathway" id="UPA00053">
    <property type="reaction ID" value="UER00088"/>
</dbReference>
<feature type="binding site" evidence="11">
    <location>
        <position position="156"/>
    </location>
    <ligand>
        <name>ATP</name>
        <dbReference type="ChEBI" id="CHEBI:30616"/>
    </ligand>
</feature>
<keyword evidence="11" id="KW-0963">Cytoplasm</keyword>
<evidence type="ECO:0000256" key="6">
    <source>
        <dbReference type="ARBA" id="ARBA00022741"/>
    </source>
</evidence>
<keyword evidence="9 11" id="KW-0057">Aromatic amino acid biosynthesis</keyword>
<evidence type="ECO:0000256" key="3">
    <source>
        <dbReference type="ARBA" id="ARBA00012154"/>
    </source>
</evidence>
<name>A0A839EA31_9MICO</name>
<gene>
    <name evidence="11" type="primary">aroK</name>
    <name evidence="12" type="ORF">FHX53_000628</name>
</gene>
<dbReference type="GO" id="GO:0009423">
    <property type="term" value="P:chorismate biosynthetic process"/>
    <property type="evidence" value="ECO:0007669"/>
    <property type="project" value="UniProtKB-UniRule"/>
</dbReference>
<dbReference type="GO" id="GO:0004765">
    <property type="term" value="F:shikimate kinase activity"/>
    <property type="evidence" value="ECO:0007669"/>
    <property type="project" value="UniProtKB-UniRule"/>
</dbReference>
<feature type="binding site" evidence="11">
    <location>
        <position position="123"/>
    </location>
    <ligand>
        <name>ATP</name>
        <dbReference type="ChEBI" id="CHEBI:30616"/>
    </ligand>
</feature>
<comment type="catalytic activity">
    <reaction evidence="10 11">
        <text>shikimate + ATP = 3-phosphoshikimate + ADP + H(+)</text>
        <dbReference type="Rhea" id="RHEA:13121"/>
        <dbReference type="ChEBI" id="CHEBI:15378"/>
        <dbReference type="ChEBI" id="CHEBI:30616"/>
        <dbReference type="ChEBI" id="CHEBI:36208"/>
        <dbReference type="ChEBI" id="CHEBI:145989"/>
        <dbReference type="ChEBI" id="CHEBI:456216"/>
        <dbReference type="EC" id="2.7.1.71"/>
    </reaction>
</comment>
<reference evidence="12 13" key="1">
    <citation type="submission" date="2020-07" db="EMBL/GenBank/DDBJ databases">
        <title>Sequencing the genomes of 1000 actinobacteria strains.</title>
        <authorList>
            <person name="Klenk H.-P."/>
        </authorList>
    </citation>
    <scope>NUCLEOTIDE SEQUENCE [LARGE SCALE GENOMIC DNA]</scope>
    <source>
        <strain evidence="12 13">DSM 19663</strain>
    </source>
</reference>
<comment type="function">
    <text evidence="11">Catalyzes the specific phosphorylation of the 3-hydroxyl group of shikimic acid using ATP as a cosubstrate.</text>
</comment>
<dbReference type="InterPro" id="IPR031322">
    <property type="entry name" value="Shikimate/glucono_kinase"/>
</dbReference>
<comment type="similarity">
    <text evidence="2 11">Belongs to the shikimate kinase family.</text>
</comment>
<evidence type="ECO:0000256" key="11">
    <source>
        <dbReference type="HAMAP-Rule" id="MF_00109"/>
    </source>
</evidence>
<dbReference type="InterPro" id="IPR023000">
    <property type="entry name" value="Shikimate_kinase_CS"/>
</dbReference>
<comment type="subcellular location">
    <subcellularLocation>
        <location evidence="11">Cytoplasm</location>
    </subcellularLocation>
</comment>
<dbReference type="PANTHER" id="PTHR21087">
    <property type="entry name" value="SHIKIMATE KINASE"/>
    <property type="match status" value="1"/>
</dbReference>
<evidence type="ECO:0000313" key="12">
    <source>
        <dbReference type="EMBL" id="MBA8847064.1"/>
    </source>
</evidence>
<evidence type="ECO:0000256" key="1">
    <source>
        <dbReference type="ARBA" id="ARBA00004842"/>
    </source>
</evidence>